<dbReference type="InterPro" id="IPR014721">
    <property type="entry name" value="Ribsml_uS5_D2-typ_fold_subgr"/>
</dbReference>
<dbReference type="Pfam" id="PF08544">
    <property type="entry name" value="GHMP_kinases_C"/>
    <property type="match status" value="1"/>
</dbReference>
<dbReference type="EC" id="2.7.1.148" evidence="2 9"/>
<comment type="caution">
    <text evidence="12">The sequence shown here is derived from an EMBL/GenBank/DDBJ whole genome shotgun (WGS) entry which is preliminary data.</text>
</comment>
<evidence type="ECO:0000256" key="3">
    <source>
        <dbReference type="ARBA" id="ARBA00017473"/>
    </source>
</evidence>
<dbReference type="UniPathway" id="UPA00056">
    <property type="reaction ID" value="UER00094"/>
</dbReference>
<dbReference type="SUPFAM" id="SSF55060">
    <property type="entry name" value="GHMP Kinase, C-terminal domain"/>
    <property type="match status" value="1"/>
</dbReference>
<dbReference type="GO" id="GO:0005524">
    <property type="term" value="F:ATP binding"/>
    <property type="evidence" value="ECO:0007669"/>
    <property type="project" value="UniProtKB-UniRule"/>
</dbReference>
<evidence type="ECO:0000256" key="4">
    <source>
        <dbReference type="ARBA" id="ARBA00022679"/>
    </source>
</evidence>
<comment type="function">
    <text evidence="9">Catalyzes the phosphorylation of the position 2 hydroxy group of 4-diphosphocytidyl-2C-methyl-D-erythritol.</text>
</comment>
<dbReference type="GO" id="GO:0016114">
    <property type="term" value="P:terpenoid biosynthetic process"/>
    <property type="evidence" value="ECO:0007669"/>
    <property type="project" value="UniProtKB-UniRule"/>
</dbReference>
<dbReference type="NCBIfam" id="TIGR00154">
    <property type="entry name" value="ispE"/>
    <property type="match status" value="1"/>
</dbReference>
<sequence>MIVFPNAKINLGLHVLRKRTDGYHDIDTCMYPIPLREALEIIPSHSFSFTHSGIPIPGTLDHNLIVKAFQLLLADFPKLTAVAAHLHKNIPIGAGLGGGSADAAFALKLLNELFSLGLSQKQLEDYASKLGSDCPFFVQNKAQMATGRGEKLEPISVDLAGNWIYLIHPGIHVGTKEAYAGIKPTERDLDLKAILTAPSSWKSELVNDFEKGIFSNYPEIAAIKTKLYNAGAWYAAMSGSGSAVFGLFKDPPEEIKFPEHYFLFSEKLT</sequence>
<keyword evidence="5 9" id="KW-0547">Nucleotide-binding</keyword>
<dbReference type="Gene3D" id="3.30.230.10">
    <property type="match status" value="1"/>
</dbReference>
<dbReference type="PANTHER" id="PTHR43527:SF2">
    <property type="entry name" value="4-DIPHOSPHOCYTIDYL-2-C-METHYL-D-ERYTHRITOL KINASE, CHLOROPLASTIC"/>
    <property type="match status" value="1"/>
</dbReference>
<comment type="pathway">
    <text evidence="9">Isoprenoid biosynthesis; isopentenyl diphosphate biosynthesis via DXP pathway; isopentenyl diphosphate from 1-deoxy-D-xylulose 5-phosphate: step 3/6.</text>
</comment>
<dbReference type="AlphaFoldDB" id="A0A512CCV0"/>
<evidence type="ECO:0000259" key="11">
    <source>
        <dbReference type="Pfam" id="PF08544"/>
    </source>
</evidence>
<dbReference type="Gene3D" id="3.30.70.890">
    <property type="entry name" value="GHMP kinase, C-terminal domain"/>
    <property type="match status" value="1"/>
</dbReference>
<dbReference type="Proteomes" id="UP000321301">
    <property type="component" value="Unassembled WGS sequence"/>
</dbReference>
<keyword evidence="9" id="KW-0414">Isoprene biosynthesis</keyword>
<evidence type="ECO:0000313" key="12">
    <source>
        <dbReference type="EMBL" id="GEO22034.1"/>
    </source>
</evidence>
<dbReference type="InterPro" id="IPR020568">
    <property type="entry name" value="Ribosomal_Su5_D2-typ_SF"/>
</dbReference>
<evidence type="ECO:0000256" key="2">
    <source>
        <dbReference type="ARBA" id="ARBA00012052"/>
    </source>
</evidence>
<comment type="catalytic activity">
    <reaction evidence="9">
        <text>4-CDP-2-C-methyl-D-erythritol + ATP = 4-CDP-2-C-methyl-D-erythritol 2-phosphate + ADP + H(+)</text>
        <dbReference type="Rhea" id="RHEA:18437"/>
        <dbReference type="ChEBI" id="CHEBI:15378"/>
        <dbReference type="ChEBI" id="CHEBI:30616"/>
        <dbReference type="ChEBI" id="CHEBI:57823"/>
        <dbReference type="ChEBI" id="CHEBI:57919"/>
        <dbReference type="ChEBI" id="CHEBI:456216"/>
        <dbReference type="EC" id="2.7.1.148"/>
    </reaction>
</comment>
<dbReference type="RefSeq" id="WP_020888338.1">
    <property type="nucleotide sequence ID" value="NZ_BJYV01000012.1"/>
</dbReference>
<dbReference type="InterPro" id="IPR006204">
    <property type="entry name" value="GHMP_kinase_N_dom"/>
</dbReference>
<dbReference type="SUPFAM" id="SSF54211">
    <property type="entry name" value="Ribosomal protein S5 domain 2-like"/>
    <property type="match status" value="1"/>
</dbReference>
<proteinExistence type="inferred from homology"/>
<gene>
    <name evidence="9 12" type="primary">ispE</name>
    <name evidence="12" type="ORF">CQA01_25680</name>
</gene>
<comment type="similarity">
    <text evidence="1 9">Belongs to the GHMP kinase family. IspE subfamily.</text>
</comment>
<evidence type="ECO:0000259" key="10">
    <source>
        <dbReference type="Pfam" id="PF00288"/>
    </source>
</evidence>
<keyword evidence="6 9" id="KW-0418">Kinase</keyword>
<reference evidence="12 13" key="1">
    <citation type="submission" date="2019-07" db="EMBL/GenBank/DDBJ databases">
        <title>Whole genome shotgun sequence of Cyclobacterium qasimii NBRC 106168.</title>
        <authorList>
            <person name="Hosoyama A."/>
            <person name="Uohara A."/>
            <person name="Ohji S."/>
            <person name="Ichikawa N."/>
        </authorList>
    </citation>
    <scope>NUCLEOTIDE SEQUENCE [LARGE SCALE GENOMIC DNA]</scope>
    <source>
        <strain evidence="12 13">NBRC 106168</strain>
    </source>
</reference>
<dbReference type="EMBL" id="BJYV01000012">
    <property type="protein sequence ID" value="GEO22034.1"/>
    <property type="molecule type" value="Genomic_DNA"/>
</dbReference>
<dbReference type="PIRSF" id="PIRSF010376">
    <property type="entry name" value="IspE"/>
    <property type="match status" value="1"/>
</dbReference>
<keyword evidence="4 9" id="KW-0808">Transferase</keyword>
<feature type="active site" evidence="9">
    <location>
        <position position="8"/>
    </location>
</feature>
<dbReference type="InterPro" id="IPR036554">
    <property type="entry name" value="GHMP_kinase_C_sf"/>
</dbReference>
<feature type="domain" description="GHMP kinase N-terminal" evidence="10">
    <location>
        <begin position="63"/>
        <end position="138"/>
    </location>
</feature>
<protein>
    <recommendedName>
        <fullName evidence="3 9">4-diphosphocytidyl-2-C-methyl-D-erythritol kinase</fullName>
        <shortName evidence="9">CMK</shortName>
        <ecNumber evidence="2 9">2.7.1.148</ecNumber>
    </recommendedName>
    <alternativeName>
        <fullName evidence="8 9">4-(cytidine-5'-diphospho)-2-C-methyl-D-erythritol kinase</fullName>
    </alternativeName>
</protein>
<evidence type="ECO:0000256" key="9">
    <source>
        <dbReference type="HAMAP-Rule" id="MF_00061"/>
    </source>
</evidence>
<accession>A0A512CCV0</accession>
<dbReference type="GO" id="GO:0050515">
    <property type="term" value="F:4-(cytidine 5'-diphospho)-2-C-methyl-D-erythritol kinase activity"/>
    <property type="evidence" value="ECO:0007669"/>
    <property type="project" value="UniProtKB-UniRule"/>
</dbReference>
<name>A0A512CCV0_9BACT</name>
<evidence type="ECO:0000313" key="13">
    <source>
        <dbReference type="Proteomes" id="UP000321301"/>
    </source>
</evidence>
<evidence type="ECO:0000256" key="6">
    <source>
        <dbReference type="ARBA" id="ARBA00022777"/>
    </source>
</evidence>
<dbReference type="HAMAP" id="MF_00061">
    <property type="entry name" value="IspE"/>
    <property type="match status" value="1"/>
</dbReference>
<feature type="domain" description="GHMP kinase C-terminal" evidence="11">
    <location>
        <begin position="207"/>
        <end position="253"/>
    </location>
</feature>
<organism evidence="12 13">
    <name type="scientific">Cyclobacterium qasimii</name>
    <dbReference type="NCBI Taxonomy" id="1350429"/>
    <lineage>
        <taxon>Bacteria</taxon>
        <taxon>Pseudomonadati</taxon>
        <taxon>Bacteroidota</taxon>
        <taxon>Cytophagia</taxon>
        <taxon>Cytophagales</taxon>
        <taxon>Cyclobacteriaceae</taxon>
        <taxon>Cyclobacterium</taxon>
    </lineage>
</organism>
<dbReference type="GO" id="GO:0019288">
    <property type="term" value="P:isopentenyl diphosphate biosynthetic process, methylerythritol 4-phosphate pathway"/>
    <property type="evidence" value="ECO:0007669"/>
    <property type="project" value="UniProtKB-UniRule"/>
</dbReference>
<evidence type="ECO:0000256" key="1">
    <source>
        <dbReference type="ARBA" id="ARBA00009684"/>
    </source>
</evidence>
<feature type="active site" evidence="9">
    <location>
        <position position="133"/>
    </location>
</feature>
<dbReference type="PANTHER" id="PTHR43527">
    <property type="entry name" value="4-DIPHOSPHOCYTIDYL-2-C-METHYL-D-ERYTHRITOL KINASE, CHLOROPLASTIC"/>
    <property type="match status" value="1"/>
</dbReference>
<evidence type="ECO:0000256" key="7">
    <source>
        <dbReference type="ARBA" id="ARBA00022840"/>
    </source>
</evidence>
<dbReference type="Pfam" id="PF00288">
    <property type="entry name" value="GHMP_kinases_N"/>
    <property type="match status" value="1"/>
</dbReference>
<dbReference type="InterPro" id="IPR013750">
    <property type="entry name" value="GHMP_kinase_C_dom"/>
</dbReference>
<evidence type="ECO:0000256" key="5">
    <source>
        <dbReference type="ARBA" id="ARBA00022741"/>
    </source>
</evidence>
<keyword evidence="7 9" id="KW-0067">ATP-binding</keyword>
<dbReference type="InterPro" id="IPR004424">
    <property type="entry name" value="IspE"/>
</dbReference>
<keyword evidence="13" id="KW-1185">Reference proteome</keyword>
<evidence type="ECO:0000256" key="8">
    <source>
        <dbReference type="ARBA" id="ARBA00032554"/>
    </source>
</evidence>
<feature type="binding site" evidence="9">
    <location>
        <begin position="91"/>
        <end position="101"/>
    </location>
    <ligand>
        <name>ATP</name>
        <dbReference type="ChEBI" id="CHEBI:30616"/>
    </ligand>
</feature>